<dbReference type="InterPro" id="IPR050300">
    <property type="entry name" value="GDXG_lipolytic_enzyme"/>
</dbReference>
<evidence type="ECO:0000259" key="2">
    <source>
        <dbReference type="Pfam" id="PF07859"/>
    </source>
</evidence>
<evidence type="ECO:0000313" key="3">
    <source>
        <dbReference type="EMBL" id="GAA4395808.1"/>
    </source>
</evidence>
<organism evidence="3 4">
    <name type="scientific">Ornithinibacter aureus</name>
    <dbReference type="NCBI Taxonomy" id="622664"/>
    <lineage>
        <taxon>Bacteria</taxon>
        <taxon>Bacillati</taxon>
        <taxon>Actinomycetota</taxon>
        <taxon>Actinomycetes</taxon>
        <taxon>Micrococcales</taxon>
        <taxon>Intrasporangiaceae</taxon>
        <taxon>Ornithinibacter</taxon>
    </lineage>
</organism>
<dbReference type="PANTHER" id="PTHR48081">
    <property type="entry name" value="AB HYDROLASE SUPERFAMILY PROTEIN C4A8.06C"/>
    <property type="match status" value="1"/>
</dbReference>
<proteinExistence type="predicted"/>
<keyword evidence="1" id="KW-0378">Hydrolase</keyword>
<comment type="caution">
    <text evidence="3">The sequence shown here is derived from an EMBL/GenBank/DDBJ whole genome shotgun (WGS) entry which is preliminary data.</text>
</comment>
<dbReference type="EMBL" id="BAABFX010000026">
    <property type="protein sequence ID" value="GAA4395808.1"/>
    <property type="molecule type" value="Genomic_DNA"/>
</dbReference>
<dbReference type="Proteomes" id="UP001500390">
    <property type="component" value="Unassembled WGS sequence"/>
</dbReference>
<dbReference type="InterPro" id="IPR013094">
    <property type="entry name" value="AB_hydrolase_3"/>
</dbReference>
<evidence type="ECO:0000313" key="4">
    <source>
        <dbReference type="Proteomes" id="UP001500390"/>
    </source>
</evidence>
<reference evidence="4" key="1">
    <citation type="journal article" date="2019" name="Int. J. Syst. Evol. Microbiol.">
        <title>The Global Catalogue of Microorganisms (GCM) 10K type strain sequencing project: providing services to taxonomists for standard genome sequencing and annotation.</title>
        <authorList>
            <consortium name="The Broad Institute Genomics Platform"/>
            <consortium name="The Broad Institute Genome Sequencing Center for Infectious Disease"/>
            <person name="Wu L."/>
            <person name="Ma J."/>
        </authorList>
    </citation>
    <scope>NUCLEOTIDE SEQUENCE [LARGE SCALE GENOMIC DNA]</scope>
    <source>
        <strain evidence="4">JCM 17738</strain>
    </source>
</reference>
<gene>
    <name evidence="3" type="ORF">GCM10023153_18160</name>
</gene>
<dbReference type="PANTHER" id="PTHR48081:SF8">
    <property type="entry name" value="ALPHA_BETA HYDROLASE FOLD-3 DOMAIN-CONTAINING PROTEIN-RELATED"/>
    <property type="match status" value="1"/>
</dbReference>
<protein>
    <recommendedName>
        <fullName evidence="2">Alpha/beta hydrolase fold-3 domain-containing protein</fullName>
    </recommendedName>
</protein>
<feature type="domain" description="Alpha/beta hydrolase fold-3" evidence="2">
    <location>
        <begin position="76"/>
        <end position="272"/>
    </location>
</feature>
<dbReference type="Gene3D" id="3.40.50.1820">
    <property type="entry name" value="alpha/beta hydrolase"/>
    <property type="match status" value="1"/>
</dbReference>
<sequence>MASWQMRAVALYVRATRKKRYATREAGLAFLHAAKGPSDPPARTLGDARLRTHQVRGRDVHVVRGPGHTASGAGVVVYLHGGAYTNEIVDQQWAFAAALAARTGIEVHVPIYGLAPHHTASEAVAFVAEVVEGLVAQGRSVVLLGDSAGGGLALVAAQQAPPAVQQQVAGLLLIAPWIDLTMANPAVDAVEPTDPWLTRAGLAPIAQAWAGDLALDDPLVSPLFGDLTALPPVEVWVGTRDITLPDCRELERRMPVGSAFVLHVEEGAIHDYPLLPTPEGRAASEEIGERVTALLTASG</sequence>
<accession>A0ABP8JU45</accession>
<dbReference type="RefSeq" id="WP_159900335.1">
    <property type="nucleotide sequence ID" value="NZ_BAABFX010000026.1"/>
</dbReference>
<evidence type="ECO:0000256" key="1">
    <source>
        <dbReference type="ARBA" id="ARBA00022801"/>
    </source>
</evidence>
<dbReference type="SUPFAM" id="SSF53474">
    <property type="entry name" value="alpha/beta-Hydrolases"/>
    <property type="match status" value="1"/>
</dbReference>
<dbReference type="InterPro" id="IPR029058">
    <property type="entry name" value="AB_hydrolase_fold"/>
</dbReference>
<name>A0ABP8JU45_9MICO</name>
<dbReference type="Pfam" id="PF07859">
    <property type="entry name" value="Abhydrolase_3"/>
    <property type="match status" value="1"/>
</dbReference>
<keyword evidence="4" id="KW-1185">Reference proteome</keyword>